<name>A0A9N9Z5T6_9HYPO</name>
<feature type="region of interest" description="Disordered" evidence="1">
    <location>
        <begin position="1"/>
        <end position="20"/>
    </location>
</feature>
<accession>A0A9N9Z5T6</accession>
<dbReference type="AlphaFoldDB" id="A0A9N9Z5T6"/>
<comment type="caution">
    <text evidence="2">The sequence shown here is derived from an EMBL/GenBank/DDBJ whole genome shotgun (WGS) entry which is preliminary data.</text>
</comment>
<reference evidence="3" key="1">
    <citation type="submission" date="2019-06" db="EMBL/GenBank/DDBJ databases">
        <authorList>
            <person name="Broberg M."/>
        </authorList>
    </citation>
    <scope>NUCLEOTIDE SEQUENCE [LARGE SCALE GENOMIC DNA]</scope>
</reference>
<sequence length="67" mass="7197">MAVNPEGPGPGEQVDREAAESVATRLGQLSSLQPKRVPSNTVLVCCVCWSCRGAKWRSGERLVWSVG</sequence>
<gene>
    <name evidence="2" type="ORF">CSOL1703_00001386</name>
</gene>
<proteinExistence type="predicted"/>
<reference evidence="2 3" key="2">
    <citation type="submission" date="2021-10" db="EMBL/GenBank/DDBJ databases">
        <authorList>
            <person name="Piombo E."/>
        </authorList>
    </citation>
    <scope>NUCLEOTIDE SEQUENCE [LARGE SCALE GENOMIC DNA]</scope>
</reference>
<keyword evidence="3" id="KW-1185">Reference proteome</keyword>
<dbReference type="OrthoDB" id="10457963at2759"/>
<dbReference type="Proteomes" id="UP000775872">
    <property type="component" value="Unassembled WGS sequence"/>
</dbReference>
<organism evidence="2 3">
    <name type="scientific">Clonostachys solani</name>
    <dbReference type="NCBI Taxonomy" id="160281"/>
    <lineage>
        <taxon>Eukaryota</taxon>
        <taxon>Fungi</taxon>
        <taxon>Dikarya</taxon>
        <taxon>Ascomycota</taxon>
        <taxon>Pezizomycotina</taxon>
        <taxon>Sordariomycetes</taxon>
        <taxon>Hypocreomycetidae</taxon>
        <taxon>Hypocreales</taxon>
        <taxon>Bionectriaceae</taxon>
        <taxon>Clonostachys</taxon>
    </lineage>
</organism>
<dbReference type="EMBL" id="CABFOC020000035">
    <property type="protein sequence ID" value="CAH0049430.1"/>
    <property type="molecule type" value="Genomic_DNA"/>
</dbReference>
<evidence type="ECO:0000256" key="1">
    <source>
        <dbReference type="SAM" id="MobiDB-lite"/>
    </source>
</evidence>
<evidence type="ECO:0000313" key="2">
    <source>
        <dbReference type="EMBL" id="CAH0049430.1"/>
    </source>
</evidence>
<evidence type="ECO:0000313" key="3">
    <source>
        <dbReference type="Proteomes" id="UP000775872"/>
    </source>
</evidence>
<protein>
    <submittedName>
        <fullName evidence="2">Uncharacterized protein</fullName>
    </submittedName>
</protein>